<dbReference type="InterPro" id="IPR012910">
    <property type="entry name" value="Plug_dom"/>
</dbReference>
<name>A0ABX1THW7_9PROT</name>
<keyword evidence="3 12" id="KW-0813">Transport</keyword>
<dbReference type="InterPro" id="IPR036942">
    <property type="entry name" value="Beta-barrel_TonB_sf"/>
</dbReference>
<evidence type="ECO:0000256" key="2">
    <source>
        <dbReference type="ARBA" id="ARBA00009810"/>
    </source>
</evidence>
<reference evidence="16" key="1">
    <citation type="submission" date="2019-03" db="EMBL/GenBank/DDBJ databases">
        <title>Metabolic reconstructions from genomes of highly enriched 'Candidatus Accumulibacter' and 'Candidatus Competibacter' bioreactor populations.</title>
        <authorList>
            <person name="Annavajhala M.K."/>
            <person name="Welles L."/>
            <person name="Abbas B."/>
            <person name="Sorokin D."/>
            <person name="Park H."/>
            <person name="Van Loosdrecht M."/>
            <person name="Chandran K."/>
        </authorList>
    </citation>
    <scope>NUCLEOTIDE SEQUENCE</scope>
    <source>
        <strain evidence="16">SBR_L</strain>
    </source>
</reference>
<evidence type="ECO:0000256" key="10">
    <source>
        <dbReference type="ARBA" id="ARBA00023170"/>
    </source>
</evidence>
<dbReference type="PROSITE" id="PS52016">
    <property type="entry name" value="TONB_DEPENDENT_REC_3"/>
    <property type="match status" value="1"/>
</dbReference>
<accession>A0ABX1THW7</accession>
<keyword evidence="8 13" id="KW-0798">TonB box</keyword>
<keyword evidence="5 12" id="KW-0812">Transmembrane</keyword>
<evidence type="ECO:0000256" key="7">
    <source>
        <dbReference type="ARBA" id="ARBA00023065"/>
    </source>
</evidence>
<evidence type="ECO:0000256" key="9">
    <source>
        <dbReference type="ARBA" id="ARBA00023136"/>
    </source>
</evidence>
<proteinExistence type="inferred from homology"/>
<organism evidence="16 17">
    <name type="scientific">Candidatus Accumulibacter contiguus</name>
    <dbReference type="NCBI Taxonomy" id="2954381"/>
    <lineage>
        <taxon>Bacteria</taxon>
        <taxon>Pseudomonadati</taxon>
        <taxon>Pseudomonadota</taxon>
        <taxon>Betaproteobacteria</taxon>
        <taxon>Candidatus Accumulibacter</taxon>
    </lineage>
</organism>
<evidence type="ECO:0000256" key="12">
    <source>
        <dbReference type="PROSITE-ProRule" id="PRU01360"/>
    </source>
</evidence>
<keyword evidence="10 16" id="KW-0675">Receptor</keyword>
<feature type="domain" description="TonB-dependent receptor plug" evidence="15">
    <location>
        <begin position="76"/>
        <end position="181"/>
    </location>
</feature>
<evidence type="ECO:0000256" key="8">
    <source>
        <dbReference type="ARBA" id="ARBA00023077"/>
    </source>
</evidence>
<comment type="subcellular location">
    <subcellularLocation>
        <location evidence="1 12">Cell outer membrane</location>
        <topology evidence="1 12">Multi-pass membrane protein</topology>
    </subcellularLocation>
</comment>
<dbReference type="Pfam" id="PF07715">
    <property type="entry name" value="Plug"/>
    <property type="match status" value="1"/>
</dbReference>
<evidence type="ECO:0000256" key="6">
    <source>
        <dbReference type="ARBA" id="ARBA00022729"/>
    </source>
</evidence>
<evidence type="ECO:0000259" key="15">
    <source>
        <dbReference type="Pfam" id="PF07715"/>
    </source>
</evidence>
<evidence type="ECO:0000256" key="13">
    <source>
        <dbReference type="RuleBase" id="RU003357"/>
    </source>
</evidence>
<keyword evidence="17" id="KW-1185">Reference proteome</keyword>
<evidence type="ECO:0000256" key="4">
    <source>
        <dbReference type="ARBA" id="ARBA00022452"/>
    </source>
</evidence>
<dbReference type="Gene3D" id="2.170.130.10">
    <property type="entry name" value="TonB-dependent receptor, plug domain"/>
    <property type="match status" value="1"/>
</dbReference>
<evidence type="ECO:0000313" key="17">
    <source>
        <dbReference type="Proteomes" id="UP000886469"/>
    </source>
</evidence>
<dbReference type="CDD" id="cd01347">
    <property type="entry name" value="ligand_gated_channel"/>
    <property type="match status" value="1"/>
</dbReference>
<keyword evidence="11 12" id="KW-0998">Cell outer membrane</keyword>
<evidence type="ECO:0000256" key="3">
    <source>
        <dbReference type="ARBA" id="ARBA00022448"/>
    </source>
</evidence>
<evidence type="ECO:0000313" key="16">
    <source>
        <dbReference type="EMBL" id="NMQ07953.1"/>
    </source>
</evidence>
<keyword evidence="7" id="KW-0406">Ion transport</keyword>
<evidence type="ECO:0000259" key="14">
    <source>
        <dbReference type="Pfam" id="PF00593"/>
    </source>
</evidence>
<evidence type="ECO:0000256" key="5">
    <source>
        <dbReference type="ARBA" id="ARBA00022692"/>
    </source>
</evidence>
<dbReference type="Pfam" id="PF00593">
    <property type="entry name" value="TonB_dep_Rec_b-barrel"/>
    <property type="match status" value="1"/>
</dbReference>
<dbReference type="PANTHER" id="PTHR30069:SF53">
    <property type="entry name" value="COLICIN I RECEPTOR-RELATED"/>
    <property type="match status" value="1"/>
</dbReference>
<dbReference type="InterPro" id="IPR037066">
    <property type="entry name" value="Plug_dom_sf"/>
</dbReference>
<protein>
    <submittedName>
        <fullName evidence="16">TonB-dependent receptor</fullName>
    </submittedName>
</protein>
<dbReference type="Gene3D" id="2.40.170.20">
    <property type="entry name" value="TonB-dependent receptor, beta-barrel domain"/>
    <property type="match status" value="1"/>
</dbReference>
<evidence type="ECO:0000256" key="1">
    <source>
        <dbReference type="ARBA" id="ARBA00004571"/>
    </source>
</evidence>
<evidence type="ECO:0000256" key="11">
    <source>
        <dbReference type="ARBA" id="ARBA00023237"/>
    </source>
</evidence>
<feature type="domain" description="TonB-dependent receptor-like beta-barrel" evidence="14">
    <location>
        <begin position="236"/>
        <end position="624"/>
    </location>
</feature>
<keyword evidence="4 12" id="KW-1134">Transmembrane beta strand</keyword>
<dbReference type="InterPro" id="IPR000531">
    <property type="entry name" value="Beta-barrel_TonB"/>
</dbReference>
<sequence length="651" mass="71269">MPAFPSCPSALLVRRLAGTLVGKRGNFIMHPNTRRAAGAATFTATVAALVSTALHAADTQLDPIVVTATRQATRTNELTSDVSVITREEIDQAGETTLAQLLARQPGIQYVANGGAGSNSGVFIRGANTNQSIVLIDGQRIGSATSGSAALSRIPLDQIERIEILRGPASSLYGADAIGGVIQIFTRRGEGPVRVNASTGYGSYHTTDTSVGIAGGTELLSYSVQAAYTNTDGFNAINNKKSLFYNRDRDGYYNRNLSASFAVRPAKGQELGVNLLLSKGTNQYDGNDFGTLGAAQPFSNDQNVGNYSIYSRNRLHQAWTSTLRLGRSTDDSKDYIGNFRDSVFNTTMDLVSWQHDIKLPVGEALLAYEYNRQKVSSTTDYTVTERTINSWLAGWNGNLDQHRLQFNLRHDDNSQFGGKSTGSAAYGYQFTPQWRAHISYGTAFRAPTFNELYFPALFGFAGGNPDLKPETAKNTEAGVNWEQGSHRASAVVYHNQVTDLIEFRPPTFTPVNVSKALLRGATLTYDGRFSEWGAGVALDFLDPRNEGNGPNKGNRLARRAEQQMSSYLSRSLGNWDLRGEWQLLGNRYEDPANRVRLGGYGLVNLYADYRLQRDWVLFARANNIFDKDYETADNYATAGANVFVGVRYAPK</sequence>
<dbReference type="SUPFAM" id="SSF56935">
    <property type="entry name" value="Porins"/>
    <property type="match status" value="1"/>
</dbReference>
<keyword evidence="9 12" id="KW-0472">Membrane</keyword>
<dbReference type="PANTHER" id="PTHR30069">
    <property type="entry name" value="TONB-DEPENDENT OUTER MEMBRANE RECEPTOR"/>
    <property type="match status" value="1"/>
</dbReference>
<dbReference type="Proteomes" id="UP000886469">
    <property type="component" value="Unassembled WGS sequence"/>
</dbReference>
<gene>
    <name evidence="16" type="ORF">E4Q08_23330</name>
</gene>
<dbReference type="InterPro" id="IPR039426">
    <property type="entry name" value="TonB-dep_rcpt-like"/>
</dbReference>
<dbReference type="EMBL" id="SPMX01000115">
    <property type="protein sequence ID" value="NMQ07953.1"/>
    <property type="molecule type" value="Genomic_DNA"/>
</dbReference>
<comment type="caution">
    <text evidence="16">The sequence shown here is derived from an EMBL/GenBank/DDBJ whole genome shotgun (WGS) entry which is preliminary data.</text>
</comment>
<keyword evidence="6" id="KW-0732">Signal</keyword>
<comment type="similarity">
    <text evidence="2 12 13">Belongs to the TonB-dependent receptor family.</text>
</comment>